<name>A0A1F5ZFU0_9BACT</name>
<accession>A0A1F5ZFU0</accession>
<dbReference type="Gene3D" id="3.40.50.300">
    <property type="entry name" value="P-loop containing nucleotide triphosphate hydrolases"/>
    <property type="match status" value="1"/>
</dbReference>
<evidence type="ECO:0000256" key="8">
    <source>
        <dbReference type="ARBA" id="ARBA00022777"/>
    </source>
</evidence>
<keyword evidence="7" id="KW-0547">Nucleotide-binding</keyword>
<dbReference type="GO" id="GO:0008974">
    <property type="term" value="F:phosphoribulokinase activity"/>
    <property type="evidence" value="ECO:0007669"/>
    <property type="project" value="UniProtKB-EC"/>
</dbReference>
<evidence type="ECO:0000256" key="3">
    <source>
        <dbReference type="ARBA" id="ARBA00012042"/>
    </source>
</evidence>
<dbReference type="InterPro" id="IPR006083">
    <property type="entry name" value="PRK/URK"/>
</dbReference>
<dbReference type="EC" id="2.7.1.19" evidence="3"/>
<comment type="catalytic activity">
    <reaction evidence="11">
        <text>D-ribulose 5-phosphate + ATP = D-ribulose 1,5-bisphosphate + ADP + H(+)</text>
        <dbReference type="Rhea" id="RHEA:19365"/>
        <dbReference type="ChEBI" id="CHEBI:15378"/>
        <dbReference type="ChEBI" id="CHEBI:30616"/>
        <dbReference type="ChEBI" id="CHEBI:57870"/>
        <dbReference type="ChEBI" id="CHEBI:58121"/>
        <dbReference type="ChEBI" id="CHEBI:456216"/>
        <dbReference type="EC" id="2.7.1.19"/>
    </reaction>
</comment>
<dbReference type="Pfam" id="PF00485">
    <property type="entry name" value="PRK"/>
    <property type="match status" value="1"/>
</dbReference>
<dbReference type="NCBIfam" id="NF005655">
    <property type="entry name" value="PRK07429.1"/>
    <property type="match status" value="1"/>
</dbReference>
<dbReference type="STRING" id="1798370.A2Z00_04765"/>
<dbReference type="EMBL" id="MFIZ01000032">
    <property type="protein sequence ID" value="OGG11368.1"/>
    <property type="molecule type" value="Genomic_DNA"/>
</dbReference>
<dbReference type="Proteomes" id="UP000177268">
    <property type="component" value="Unassembled WGS sequence"/>
</dbReference>
<dbReference type="GO" id="GO:0005524">
    <property type="term" value="F:ATP binding"/>
    <property type="evidence" value="ECO:0007669"/>
    <property type="project" value="UniProtKB-KW"/>
</dbReference>
<evidence type="ECO:0000256" key="5">
    <source>
        <dbReference type="ARBA" id="ARBA00022567"/>
    </source>
</evidence>
<protein>
    <recommendedName>
        <fullName evidence="3">phosphoribulokinase</fullName>
        <ecNumber evidence="3">2.7.1.19</ecNumber>
    </recommendedName>
    <alternativeName>
        <fullName evidence="10">Phosphopentokinase</fullName>
    </alternativeName>
</protein>
<comment type="caution">
    <text evidence="13">The sequence shown here is derived from an EMBL/GenBank/DDBJ whole genome shotgun (WGS) entry which is preliminary data.</text>
</comment>
<evidence type="ECO:0000256" key="11">
    <source>
        <dbReference type="ARBA" id="ARBA00047663"/>
    </source>
</evidence>
<feature type="domain" description="Phosphoribulokinase/uridine kinase" evidence="12">
    <location>
        <begin position="23"/>
        <end position="201"/>
    </location>
</feature>
<dbReference type="AlphaFoldDB" id="A0A1F5ZFU0"/>
<evidence type="ECO:0000256" key="4">
    <source>
        <dbReference type="ARBA" id="ARBA00022531"/>
    </source>
</evidence>
<evidence type="ECO:0000259" key="12">
    <source>
        <dbReference type="Pfam" id="PF00485"/>
    </source>
</evidence>
<evidence type="ECO:0000313" key="14">
    <source>
        <dbReference type="Proteomes" id="UP000177268"/>
    </source>
</evidence>
<keyword evidence="5" id="KW-0113">Calvin cycle</keyword>
<proteinExistence type="inferred from homology"/>
<organism evidence="13 14">
    <name type="scientific">Candidatus Gottesmanbacteria bacterium RBG_13_45_10</name>
    <dbReference type="NCBI Taxonomy" id="1798370"/>
    <lineage>
        <taxon>Bacteria</taxon>
        <taxon>Candidatus Gottesmaniibacteriota</taxon>
    </lineage>
</organism>
<keyword evidence="9" id="KW-0067">ATP-binding</keyword>
<keyword evidence="8 13" id="KW-0418">Kinase</keyword>
<evidence type="ECO:0000256" key="9">
    <source>
        <dbReference type="ARBA" id="ARBA00022840"/>
    </source>
</evidence>
<reference evidence="13 14" key="1">
    <citation type="journal article" date="2016" name="Nat. Commun.">
        <title>Thousands of microbial genomes shed light on interconnected biogeochemical processes in an aquifer system.</title>
        <authorList>
            <person name="Anantharaman K."/>
            <person name="Brown C.T."/>
            <person name="Hug L.A."/>
            <person name="Sharon I."/>
            <person name="Castelle C.J."/>
            <person name="Probst A.J."/>
            <person name="Thomas B.C."/>
            <person name="Singh A."/>
            <person name="Wilkins M.J."/>
            <person name="Karaoz U."/>
            <person name="Brodie E.L."/>
            <person name="Williams K.H."/>
            <person name="Hubbard S.S."/>
            <person name="Banfield J.F."/>
        </authorList>
    </citation>
    <scope>NUCLEOTIDE SEQUENCE [LARGE SCALE GENOMIC DNA]</scope>
</reference>
<dbReference type="InterPro" id="IPR006082">
    <property type="entry name" value="PRK"/>
</dbReference>
<dbReference type="SUPFAM" id="SSF52540">
    <property type="entry name" value="P-loop containing nucleoside triphosphate hydrolases"/>
    <property type="match status" value="1"/>
</dbReference>
<evidence type="ECO:0000313" key="13">
    <source>
        <dbReference type="EMBL" id="OGG11368.1"/>
    </source>
</evidence>
<evidence type="ECO:0000256" key="1">
    <source>
        <dbReference type="ARBA" id="ARBA00005215"/>
    </source>
</evidence>
<dbReference type="PRINTS" id="PR00478">
    <property type="entry name" value="PHRIBLKINASE"/>
</dbReference>
<evidence type="ECO:0000256" key="10">
    <source>
        <dbReference type="ARBA" id="ARBA00031382"/>
    </source>
</evidence>
<gene>
    <name evidence="13" type="ORF">A2Z00_04765</name>
</gene>
<comment type="pathway">
    <text evidence="1">Carbohydrate biosynthesis; Calvin cycle.</text>
</comment>
<keyword evidence="4" id="KW-0602">Photosynthesis</keyword>
<dbReference type="GO" id="GO:0019253">
    <property type="term" value="P:reductive pentose-phosphate cycle"/>
    <property type="evidence" value="ECO:0007669"/>
    <property type="project" value="UniProtKB-KW"/>
</dbReference>
<dbReference type="PANTHER" id="PTHR10285">
    <property type="entry name" value="URIDINE KINASE"/>
    <property type="match status" value="1"/>
</dbReference>
<sequence length="343" mass="38870">MSDDAASCSFLQSQLTKLQTPFVIGIAGDSGSGKTIFSDGIRRILGPNLIRTITMDGYHKENRAQRSVSGRLPLDPGANKFELLLEHLRLLRSNSAAEIPQYNHATGDFEPSKKIEPAPIIIIEGLHALYPEFLELLDYKIFVDPCREIKWEWKFARDVAKRGHRAEKLEEEMLAREAAYKRWIDFQKINADIVIKIFPTRMKEFARYDFINPLPNTFYNVELIIKPSSLQLPSIKLPFNLSQMISIKTLPFLLAATACRYWGKSAVDIHIDGAFPQETIAALEAHITECTAIKIDHMAAEGNIPQKPEEEMLSSTDLTQLIVAWQFLEAVRDRLTMKEKGAV</sequence>
<evidence type="ECO:0000256" key="6">
    <source>
        <dbReference type="ARBA" id="ARBA00022679"/>
    </source>
</evidence>
<evidence type="ECO:0000256" key="7">
    <source>
        <dbReference type="ARBA" id="ARBA00022741"/>
    </source>
</evidence>
<comment type="similarity">
    <text evidence="2">Belongs to the phosphoribulokinase family.</text>
</comment>
<evidence type="ECO:0000256" key="2">
    <source>
        <dbReference type="ARBA" id="ARBA00009719"/>
    </source>
</evidence>
<dbReference type="InterPro" id="IPR027417">
    <property type="entry name" value="P-loop_NTPase"/>
</dbReference>
<keyword evidence="6" id="KW-0808">Transferase</keyword>